<dbReference type="EMBL" id="SLXF01000001">
    <property type="protein sequence ID" value="TCP09958.1"/>
    <property type="molecule type" value="Genomic_DNA"/>
</dbReference>
<evidence type="ECO:0000313" key="3">
    <source>
        <dbReference type="Proteomes" id="UP000294772"/>
    </source>
</evidence>
<name>A0AA46DI04_9BURK</name>
<dbReference type="AlphaFoldDB" id="A0AA46DI04"/>
<protein>
    <submittedName>
        <fullName evidence="2">Uncharacterized protein</fullName>
    </submittedName>
</protein>
<feature type="region of interest" description="Disordered" evidence="1">
    <location>
        <begin position="55"/>
        <end position="79"/>
    </location>
</feature>
<evidence type="ECO:0000313" key="2">
    <source>
        <dbReference type="EMBL" id="TCP09958.1"/>
    </source>
</evidence>
<proteinExistence type="predicted"/>
<accession>A0AA46DI04</accession>
<dbReference type="Proteomes" id="UP000294772">
    <property type="component" value="Unassembled WGS sequence"/>
</dbReference>
<sequence>MPHVLRDAFMLLHHVARLVLPLMRRRRGVAAGPNDAAGFKGPPARVGFLPQADFQDTLPRIHPVPELPPTGRDGPSARH</sequence>
<reference evidence="2 3" key="1">
    <citation type="submission" date="2019-03" db="EMBL/GenBank/DDBJ databases">
        <title>Genomic Encyclopedia of Type Strains, Phase IV (KMG-IV): sequencing the most valuable type-strain genomes for metagenomic binning, comparative biology and taxonomic classification.</title>
        <authorList>
            <person name="Goeker M."/>
        </authorList>
    </citation>
    <scope>NUCLEOTIDE SEQUENCE [LARGE SCALE GENOMIC DNA]</scope>
    <source>
        <strain evidence="2 3">DSM 15264</strain>
    </source>
</reference>
<comment type="caution">
    <text evidence="2">The sequence shown here is derived from an EMBL/GenBank/DDBJ whole genome shotgun (WGS) entry which is preliminary data.</text>
</comment>
<gene>
    <name evidence="2" type="ORF">EV676_101542</name>
</gene>
<organism evidence="2 3">
    <name type="scientific">Caldimonas thermodepolymerans</name>
    <dbReference type="NCBI Taxonomy" id="215580"/>
    <lineage>
        <taxon>Bacteria</taxon>
        <taxon>Pseudomonadati</taxon>
        <taxon>Pseudomonadota</taxon>
        <taxon>Betaproteobacteria</taxon>
        <taxon>Burkholderiales</taxon>
        <taxon>Sphaerotilaceae</taxon>
        <taxon>Caldimonas</taxon>
    </lineage>
</organism>
<evidence type="ECO:0000256" key="1">
    <source>
        <dbReference type="SAM" id="MobiDB-lite"/>
    </source>
</evidence>